<comment type="similarity">
    <text evidence="1 3">Belongs to the short-chain dehydrogenases/reductases (SDR) family.</text>
</comment>
<dbReference type="Pfam" id="PF00106">
    <property type="entry name" value="adh_short"/>
    <property type="match status" value="1"/>
</dbReference>
<gene>
    <name evidence="4" type="ORF">DEF24_17050</name>
</gene>
<organism evidence="4 5">
    <name type="scientific">Marinitenerispora sediminis</name>
    <dbReference type="NCBI Taxonomy" id="1931232"/>
    <lineage>
        <taxon>Bacteria</taxon>
        <taxon>Bacillati</taxon>
        <taxon>Actinomycetota</taxon>
        <taxon>Actinomycetes</taxon>
        <taxon>Streptosporangiales</taxon>
        <taxon>Nocardiopsidaceae</taxon>
        <taxon>Marinitenerispora</taxon>
    </lineage>
</organism>
<evidence type="ECO:0000313" key="5">
    <source>
        <dbReference type="Proteomes" id="UP000253318"/>
    </source>
</evidence>
<dbReference type="RefSeq" id="WP_114399651.1">
    <property type="nucleotide sequence ID" value="NZ_QEIM01000142.1"/>
</dbReference>
<evidence type="ECO:0000256" key="2">
    <source>
        <dbReference type="ARBA" id="ARBA00023002"/>
    </source>
</evidence>
<keyword evidence="2" id="KW-0560">Oxidoreductase</keyword>
<dbReference type="OrthoDB" id="8959163at2"/>
<comment type="caution">
    <text evidence="4">The sequence shown here is derived from an EMBL/GenBank/DDBJ whole genome shotgun (WGS) entry which is preliminary data.</text>
</comment>
<evidence type="ECO:0000256" key="3">
    <source>
        <dbReference type="RuleBase" id="RU000363"/>
    </source>
</evidence>
<dbReference type="PRINTS" id="PR00081">
    <property type="entry name" value="GDHRDH"/>
</dbReference>
<keyword evidence="5" id="KW-1185">Reference proteome</keyword>
<evidence type="ECO:0000313" key="4">
    <source>
        <dbReference type="EMBL" id="RCV56099.1"/>
    </source>
</evidence>
<proteinExistence type="inferred from homology"/>
<evidence type="ECO:0000256" key="1">
    <source>
        <dbReference type="ARBA" id="ARBA00006484"/>
    </source>
</evidence>
<name>A0A368T6G0_9ACTN</name>
<dbReference type="InterPro" id="IPR036291">
    <property type="entry name" value="NAD(P)-bd_dom_sf"/>
</dbReference>
<accession>A0A368T6G0</accession>
<dbReference type="InterPro" id="IPR002347">
    <property type="entry name" value="SDR_fam"/>
</dbReference>
<dbReference type="EMBL" id="QEIN01000135">
    <property type="protein sequence ID" value="RCV56099.1"/>
    <property type="molecule type" value="Genomic_DNA"/>
</dbReference>
<dbReference type="PRINTS" id="PR00080">
    <property type="entry name" value="SDRFAMILY"/>
</dbReference>
<dbReference type="Proteomes" id="UP000253318">
    <property type="component" value="Unassembled WGS sequence"/>
</dbReference>
<dbReference type="CDD" id="cd05233">
    <property type="entry name" value="SDR_c"/>
    <property type="match status" value="1"/>
</dbReference>
<reference evidence="4 5" key="1">
    <citation type="submission" date="2018-04" db="EMBL/GenBank/DDBJ databases">
        <title>Novel actinobacteria from marine sediment.</title>
        <authorList>
            <person name="Ng Z.Y."/>
            <person name="Tan G.Y.A."/>
        </authorList>
    </citation>
    <scope>NUCLEOTIDE SEQUENCE [LARGE SCALE GENOMIC DNA]</scope>
    <source>
        <strain evidence="4 5">TPS81</strain>
    </source>
</reference>
<dbReference type="PANTHER" id="PTHR42760:SF133">
    <property type="entry name" value="3-OXOACYL-[ACYL-CARRIER-PROTEIN] REDUCTASE"/>
    <property type="match status" value="1"/>
</dbReference>
<sequence>MDMQLTGTTALVTGASRGIGLAIVRALVGEGVRVVAGARTVTPELRDTGAVAIQVDLATSDGPRQLVDAALAELGELDLLVNNVGGGDGGAEQVGGFLAFDDGVWQATYDLNFLSAVRAVRAAVPALLRRRGTIVNVSSASARMPHSGPVPYTTAKAALTALGKALAEEYGPQGLRVNTVSPGAVRTSLWEGAKGYGAALAASMGVGLDQLLDGLPAQTGMTTGRWIEPEEVAALVVHLASPHAASVSGADFVVDGGTIKTA</sequence>
<dbReference type="GO" id="GO:0016616">
    <property type="term" value="F:oxidoreductase activity, acting on the CH-OH group of donors, NAD or NADP as acceptor"/>
    <property type="evidence" value="ECO:0007669"/>
    <property type="project" value="TreeGrafter"/>
</dbReference>
<dbReference type="Gene3D" id="3.40.50.720">
    <property type="entry name" value="NAD(P)-binding Rossmann-like Domain"/>
    <property type="match status" value="1"/>
</dbReference>
<protein>
    <submittedName>
        <fullName evidence="4">3-oxoacyl-ACP reductase</fullName>
    </submittedName>
</protein>
<dbReference type="FunFam" id="3.40.50.720:FF:000084">
    <property type="entry name" value="Short-chain dehydrogenase reductase"/>
    <property type="match status" value="1"/>
</dbReference>
<dbReference type="PANTHER" id="PTHR42760">
    <property type="entry name" value="SHORT-CHAIN DEHYDROGENASES/REDUCTASES FAMILY MEMBER"/>
    <property type="match status" value="1"/>
</dbReference>
<dbReference type="AlphaFoldDB" id="A0A368T6G0"/>
<dbReference type="SUPFAM" id="SSF51735">
    <property type="entry name" value="NAD(P)-binding Rossmann-fold domains"/>
    <property type="match status" value="1"/>
</dbReference>